<dbReference type="GeneID" id="28996296"/>
<evidence type="ECO:0000313" key="3">
    <source>
        <dbReference type="Proteomes" id="UP000077315"/>
    </source>
</evidence>
<dbReference type="STRING" id="763407.A0A162UM75"/>
<accession>A0A162UM75</accession>
<dbReference type="AlphaFoldDB" id="A0A162UM75"/>
<evidence type="ECO:0000256" key="1">
    <source>
        <dbReference type="SAM" id="MobiDB-lite"/>
    </source>
</evidence>
<name>A0A162UM75_PHYB8</name>
<dbReference type="VEuPathDB" id="FungiDB:PHYBLDRAFT_166265"/>
<protein>
    <submittedName>
        <fullName evidence="2">Uncharacterized protein</fullName>
    </submittedName>
</protein>
<evidence type="ECO:0000313" key="2">
    <source>
        <dbReference type="EMBL" id="OAD76293.1"/>
    </source>
</evidence>
<dbReference type="Proteomes" id="UP000077315">
    <property type="component" value="Unassembled WGS sequence"/>
</dbReference>
<proteinExistence type="predicted"/>
<dbReference type="RefSeq" id="XP_018294333.1">
    <property type="nucleotide sequence ID" value="XM_018435390.1"/>
</dbReference>
<gene>
    <name evidence="2" type="ORF">PHYBLDRAFT_166265</name>
</gene>
<organism evidence="2 3">
    <name type="scientific">Phycomyces blakesleeanus (strain ATCC 8743b / DSM 1359 / FGSC 10004 / NBRC 33097 / NRRL 1555)</name>
    <dbReference type="NCBI Taxonomy" id="763407"/>
    <lineage>
        <taxon>Eukaryota</taxon>
        <taxon>Fungi</taxon>
        <taxon>Fungi incertae sedis</taxon>
        <taxon>Mucoromycota</taxon>
        <taxon>Mucoromycotina</taxon>
        <taxon>Mucoromycetes</taxon>
        <taxon>Mucorales</taxon>
        <taxon>Phycomycetaceae</taxon>
        <taxon>Phycomyces</taxon>
    </lineage>
</organism>
<dbReference type="InParanoid" id="A0A162UM75"/>
<dbReference type="EMBL" id="KV440976">
    <property type="protein sequence ID" value="OAD76293.1"/>
    <property type="molecule type" value="Genomic_DNA"/>
</dbReference>
<reference evidence="3" key="1">
    <citation type="submission" date="2015-06" db="EMBL/GenBank/DDBJ databases">
        <title>Expansion of signal transduction pathways in fungi by whole-genome duplication.</title>
        <authorList>
            <consortium name="DOE Joint Genome Institute"/>
            <person name="Corrochano L.M."/>
            <person name="Kuo A."/>
            <person name="Marcet-Houben M."/>
            <person name="Polaino S."/>
            <person name="Salamov A."/>
            <person name="Villalobos J.M."/>
            <person name="Alvarez M.I."/>
            <person name="Avalos J."/>
            <person name="Benito E.P."/>
            <person name="Benoit I."/>
            <person name="Burger G."/>
            <person name="Camino L.P."/>
            <person name="Canovas D."/>
            <person name="Cerda-Olmedo E."/>
            <person name="Cheng J.-F."/>
            <person name="Dominguez A."/>
            <person name="Elias M."/>
            <person name="Eslava A.P."/>
            <person name="Glaser F."/>
            <person name="Grimwood J."/>
            <person name="Gutierrez G."/>
            <person name="Heitman J."/>
            <person name="Henrissat B."/>
            <person name="Iturriaga E.A."/>
            <person name="Lang B.F."/>
            <person name="Lavin J.L."/>
            <person name="Lee S."/>
            <person name="Li W."/>
            <person name="Lindquist E."/>
            <person name="Lopez-Garcia S."/>
            <person name="Luque E.M."/>
            <person name="Marcos A.T."/>
            <person name="Martin J."/>
            <person name="McCluskey K."/>
            <person name="Medina H.R."/>
            <person name="Miralles-Duran A."/>
            <person name="Miyazaki A."/>
            <person name="Munoz-Torres E."/>
            <person name="Oguiza J.A."/>
            <person name="Ohm R."/>
            <person name="Olmedo M."/>
            <person name="Orejas M."/>
            <person name="Ortiz-Castellanos L."/>
            <person name="Pisabarro A.G."/>
            <person name="Rodriguez-Romero J."/>
            <person name="Ruiz-Herrera J."/>
            <person name="Ruiz-Vazquez R."/>
            <person name="Sanz C."/>
            <person name="Schackwitz W."/>
            <person name="Schmutz J."/>
            <person name="Shahriari M."/>
            <person name="Shelest E."/>
            <person name="Silva-Franco F."/>
            <person name="Soanes D."/>
            <person name="Syed K."/>
            <person name="Tagua V.G."/>
            <person name="Talbot N.J."/>
            <person name="Thon M."/>
            <person name="De vries R.P."/>
            <person name="Wiebenga A."/>
            <person name="Yadav J.S."/>
            <person name="Braun E.L."/>
            <person name="Baker S."/>
            <person name="Garre V."/>
            <person name="Horwitz B."/>
            <person name="Torres-Martinez S."/>
            <person name="Idnurm A."/>
            <person name="Herrera-Estrella A."/>
            <person name="Gabaldon T."/>
            <person name="Grigoriev I.V."/>
        </authorList>
    </citation>
    <scope>NUCLEOTIDE SEQUENCE [LARGE SCALE GENOMIC DNA]</scope>
    <source>
        <strain evidence="3">NRRL 1555(-)</strain>
    </source>
</reference>
<feature type="region of interest" description="Disordered" evidence="1">
    <location>
        <begin position="103"/>
        <end position="126"/>
    </location>
</feature>
<sequence>MNMGMNGIGLANDVMLNNGFNNLAQSGSPISQSLDATMSPSMTSTSMSANAMNPADLITNGIINPAMMLNNAPGLNMMGMYGGNNPGNEDAGNLQNVMMMMQRLQQQQQQQQQQQKEFEEAFTSRS</sequence>
<keyword evidence="3" id="KW-1185">Reference proteome</keyword>
<feature type="compositionally biased region" description="Low complexity" evidence="1">
    <location>
        <begin position="105"/>
        <end position="115"/>
    </location>
</feature>